<dbReference type="Proteomes" id="UP000479190">
    <property type="component" value="Unassembled WGS sequence"/>
</dbReference>
<proteinExistence type="predicted"/>
<protein>
    <submittedName>
        <fullName evidence="2">Uncharacterized protein</fullName>
    </submittedName>
</protein>
<evidence type="ECO:0000313" key="2">
    <source>
        <dbReference type="EMBL" id="CAB0032196.1"/>
    </source>
</evidence>
<keyword evidence="1" id="KW-0812">Transmembrane</keyword>
<reference evidence="2 3" key="1">
    <citation type="submission" date="2020-02" db="EMBL/GenBank/DDBJ databases">
        <authorList>
            <person name="Ferguson B K."/>
        </authorList>
    </citation>
    <scope>NUCLEOTIDE SEQUENCE [LARGE SCALE GENOMIC DNA]</scope>
</reference>
<keyword evidence="1" id="KW-0472">Membrane</keyword>
<evidence type="ECO:0000313" key="3">
    <source>
        <dbReference type="Proteomes" id="UP000479190"/>
    </source>
</evidence>
<sequence length="235" mass="25818">MEVSLNFDETASYEGWLSFACTPVKKLSKTTPRLLGRTYYAVGTKQSLVASICRYINENRGQRDREWLNVHRTLAHPTHPLPLQLPPPPSAAPPAPSLDSAHPGLSTTISLFLSRSRRLVFYACVCVLASVCVYGSVARARDSHTCQLRVVLLPVQHWCATANVDAASAILSFSCFYHYCCYYYCVDELAPKLRFSLNLFRTAQSATAFASALIASMSCPIRLGLACAKICVSSA</sequence>
<keyword evidence="3" id="KW-1185">Reference proteome</keyword>
<dbReference type="AlphaFoldDB" id="A0A6H5I6J6"/>
<keyword evidence="1" id="KW-1133">Transmembrane helix</keyword>
<accession>A0A6H5I6J6</accession>
<organism evidence="2 3">
    <name type="scientific">Trichogramma brassicae</name>
    <dbReference type="NCBI Taxonomy" id="86971"/>
    <lineage>
        <taxon>Eukaryota</taxon>
        <taxon>Metazoa</taxon>
        <taxon>Ecdysozoa</taxon>
        <taxon>Arthropoda</taxon>
        <taxon>Hexapoda</taxon>
        <taxon>Insecta</taxon>
        <taxon>Pterygota</taxon>
        <taxon>Neoptera</taxon>
        <taxon>Endopterygota</taxon>
        <taxon>Hymenoptera</taxon>
        <taxon>Apocrita</taxon>
        <taxon>Proctotrupomorpha</taxon>
        <taxon>Chalcidoidea</taxon>
        <taxon>Trichogrammatidae</taxon>
        <taxon>Trichogramma</taxon>
    </lineage>
</organism>
<gene>
    <name evidence="2" type="ORF">TBRA_LOCUS4140</name>
</gene>
<evidence type="ECO:0000256" key="1">
    <source>
        <dbReference type="SAM" id="Phobius"/>
    </source>
</evidence>
<feature type="transmembrane region" description="Helical" evidence="1">
    <location>
        <begin position="119"/>
        <end position="137"/>
    </location>
</feature>
<dbReference type="EMBL" id="CADCXV010000670">
    <property type="protein sequence ID" value="CAB0032196.1"/>
    <property type="molecule type" value="Genomic_DNA"/>
</dbReference>
<name>A0A6H5I6J6_9HYME</name>